<organism evidence="2 3">
    <name type="scientific">Hydrogenophaga intermedia</name>
    <dbReference type="NCBI Taxonomy" id="65786"/>
    <lineage>
        <taxon>Bacteria</taxon>
        <taxon>Pseudomonadati</taxon>
        <taxon>Pseudomonadota</taxon>
        <taxon>Betaproteobacteria</taxon>
        <taxon>Burkholderiales</taxon>
        <taxon>Comamonadaceae</taxon>
        <taxon>Hydrogenophaga</taxon>
    </lineage>
</organism>
<feature type="signal peptide" evidence="1">
    <location>
        <begin position="1"/>
        <end position="21"/>
    </location>
</feature>
<evidence type="ECO:0000313" key="3">
    <source>
        <dbReference type="Proteomes" id="UP000028878"/>
    </source>
</evidence>
<sequence length="89" mass="9028" precursor="true">MLTRPLILAAALALTATASWADTATCHAKSAEKKLAGAAKNSFLTKCEKDAAAACTMAAGEKKLSGAAKTSFTNKCVRDAVGAEAQKPS</sequence>
<evidence type="ECO:0000256" key="1">
    <source>
        <dbReference type="SAM" id="SignalP"/>
    </source>
</evidence>
<reference evidence="3" key="1">
    <citation type="submission" date="2014-02" db="EMBL/GenBank/DDBJ databases">
        <authorList>
            <person name="Gan H."/>
        </authorList>
    </citation>
    <scope>NUCLEOTIDE SEQUENCE [LARGE SCALE GENOMIC DNA]</scope>
    <source>
        <strain evidence="3">S1</strain>
    </source>
</reference>
<name>A0A1L1PDC0_HYDIT</name>
<protein>
    <recommendedName>
        <fullName evidence="4">PsiF repeat-containing protein</fullName>
    </recommendedName>
</protein>
<keyword evidence="1" id="KW-0732">Signal</keyword>
<dbReference type="Proteomes" id="UP000028878">
    <property type="component" value="Unassembled WGS sequence"/>
</dbReference>
<accession>A0A1L1PDC0</accession>
<feature type="chain" id="PRO_5009681415" description="PsiF repeat-containing protein" evidence="1">
    <location>
        <begin position="22"/>
        <end position="89"/>
    </location>
</feature>
<dbReference type="EMBL" id="CCAE010000017">
    <property type="protein sequence ID" value="CDN88012.1"/>
    <property type="molecule type" value="Genomic_DNA"/>
</dbReference>
<dbReference type="RefSeq" id="WP_009520135.1">
    <property type="nucleotide sequence ID" value="NZ_CCAE010000017.1"/>
</dbReference>
<evidence type="ECO:0000313" key="2">
    <source>
        <dbReference type="EMBL" id="CDN88012.1"/>
    </source>
</evidence>
<proteinExistence type="predicted"/>
<dbReference type="AlphaFoldDB" id="A0A1L1PDC0"/>
<reference evidence="3" key="2">
    <citation type="submission" date="2014-11" db="EMBL/GenBank/DDBJ databases">
        <title>Draft genome sequence of Hydrogenophaga intermedia S1.</title>
        <authorList>
            <person name="Gan H.M."/>
            <person name="Chew T.H."/>
            <person name="Stolz A."/>
        </authorList>
    </citation>
    <scope>NUCLEOTIDE SEQUENCE [LARGE SCALE GENOMIC DNA]</scope>
    <source>
        <strain evidence="3">S1</strain>
    </source>
</reference>
<gene>
    <name evidence="2" type="ORF">BN948_02443</name>
</gene>
<keyword evidence="3" id="KW-1185">Reference proteome</keyword>
<evidence type="ECO:0008006" key="4">
    <source>
        <dbReference type="Google" id="ProtNLM"/>
    </source>
</evidence>